<evidence type="ECO:0000256" key="7">
    <source>
        <dbReference type="ARBA" id="ARBA00023136"/>
    </source>
</evidence>
<keyword evidence="6 9" id="KW-1133">Transmembrane helix</keyword>
<keyword evidence="12" id="KW-1185">Reference proteome</keyword>
<evidence type="ECO:0000259" key="10">
    <source>
        <dbReference type="PROSITE" id="PS51034"/>
    </source>
</evidence>
<dbReference type="Proteomes" id="UP001566132">
    <property type="component" value="Unassembled WGS sequence"/>
</dbReference>
<dbReference type="PANTHER" id="PTHR22907:SF54">
    <property type="entry name" value="GH04558P"/>
    <property type="match status" value="1"/>
</dbReference>
<evidence type="ECO:0000313" key="11">
    <source>
        <dbReference type="EMBL" id="KAL1512514.1"/>
    </source>
</evidence>
<feature type="domain" description="ZP" evidence="10">
    <location>
        <begin position="60"/>
        <end position="314"/>
    </location>
</feature>
<keyword evidence="7 9" id="KW-0472">Membrane</keyword>
<feature type="transmembrane region" description="Helical" evidence="9">
    <location>
        <begin position="374"/>
        <end position="397"/>
    </location>
</feature>
<comment type="subcellular location">
    <subcellularLocation>
        <location evidence="1">Cell membrane</location>
        <topology evidence="1">Single-pass type I membrane protein</topology>
    </subcellularLocation>
</comment>
<dbReference type="Pfam" id="PF25301">
    <property type="entry name" value="CUT_C"/>
    <property type="match status" value="1"/>
</dbReference>
<dbReference type="InterPro" id="IPR056953">
    <property type="entry name" value="CUT_N"/>
</dbReference>
<dbReference type="GO" id="GO:0005886">
    <property type="term" value="C:plasma membrane"/>
    <property type="evidence" value="ECO:0007669"/>
    <property type="project" value="UniProtKB-SubCell"/>
</dbReference>
<evidence type="ECO:0000256" key="1">
    <source>
        <dbReference type="ARBA" id="ARBA00004251"/>
    </source>
</evidence>
<dbReference type="InterPro" id="IPR057475">
    <property type="entry name" value="CUT_C"/>
</dbReference>
<dbReference type="Gene3D" id="2.60.40.3210">
    <property type="entry name" value="Zona pellucida, ZP-N domain"/>
    <property type="match status" value="1"/>
</dbReference>
<evidence type="ECO:0000256" key="5">
    <source>
        <dbReference type="ARBA" id="ARBA00022729"/>
    </source>
</evidence>
<dbReference type="PROSITE" id="PS51034">
    <property type="entry name" value="ZP_2"/>
    <property type="match status" value="1"/>
</dbReference>
<feature type="region of interest" description="Disordered" evidence="8">
    <location>
        <begin position="306"/>
        <end position="330"/>
    </location>
</feature>
<dbReference type="GO" id="GO:0042302">
    <property type="term" value="F:structural constituent of cuticle"/>
    <property type="evidence" value="ECO:0007669"/>
    <property type="project" value="UniProtKB-KW"/>
</dbReference>
<keyword evidence="3" id="KW-1003">Cell membrane</keyword>
<name>A0ABD1F4J8_HYPHA</name>
<dbReference type="Gene3D" id="2.60.40.4100">
    <property type="entry name" value="Zona pellucida, ZP-C domain"/>
    <property type="match status" value="1"/>
</dbReference>
<dbReference type="Pfam" id="PF25057">
    <property type="entry name" value="CUT_N"/>
    <property type="match status" value="1"/>
</dbReference>
<evidence type="ECO:0000256" key="3">
    <source>
        <dbReference type="ARBA" id="ARBA00022475"/>
    </source>
</evidence>
<protein>
    <recommendedName>
        <fullName evidence="10">ZP domain-containing protein</fullName>
    </recommendedName>
</protein>
<keyword evidence="5" id="KW-0732">Signal</keyword>
<evidence type="ECO:0000256" key="8">
    <source>
        <dbReference type="SAM" id="MobiDB-lite"/>
    </source>
</evidence>
<dbReference type="InterPro" id="IPR001507">
    <property type="entry name" value="ZP_dom"/>
</dbReference>
<dbReference type="InterPro" id="IPR042235">
    <property type="entry name" value="ZP-C_dom"/>
</dbReference>
<organism evidence="11 12">
    <name type="scientific">Hypothenemus hampei</name>
    <name type="common">Coffee berry borer</name>
    <dbReference type="NCBI Taxonomy" id="57062"/>
    <lineage>
        <taxon>Eukaryota</taxon>
        <taxon>Metazoa</taxon>
        <taxon>Ecdysozoa</taxon>
        <taxon>Arthropoda</taxon>
        <taxon>Hexapoda</taxon>
        <taxon>Insecta</taxon>
        <taxon>Pterygota</taxon>
        <taxon>Neoptera</taxon>
        <taxon>Endopterygota</taxon>
        <taxon>Coleoptera</taxon>
        <taxon>Polyphaga</taxon>
        <taxon>Cucujiformia</taxon>
        <taxon>Curculionidae</taxon>
        <taxon>Scolytinae</taxon>
        <taxon>Hypothenemus</taxon>
    </lineage>
</organism>
<dbReference type="EMBL" id="JBDJPC010000002">
    <property type="protein sequence ID" value="KAL1512514.1"/>
    <property type="molecule type" value="Genomic_DNA"/>
</dbReference>
<comment type="caution">
    <text evidence="11">The sequence shown here is derived from an EMBL/GenBank/DDBJ whole genome shotgun (WGS) entry which is preliminary data.</text>
</comment>
<keyword evidence="2" id="KW-0193">Cuticle</keyword>
<evidence type="ECO:0000256" key="9">
    <source>
        <dbReference type="SAM" id="Phobius"/>
    </source>
</evidence>
<sequence>MKDKLRLTPRVIVDVMAPLHLILAVMFLVSMAHTANVPSQQIEDENSSNNEIADADVKVECNSDEILVSIGTRSGRFNGMVYPRGLSKNTHCLNEWVQRKSPITYTLPLRGCNTMSTELDDGGIEYFNTIVVQPHLKLVTNQGKGFHIRCRYKTRNNTSYNENSLKLDSTVAPSQEQDPVTAMATMPGCSMKIYSGESSNHLVAENVKIGDPLSLVVAIDSQDLYGIRVTDCVVKDGLGWGEQTLIDSEGCPTDQEIMGMFQYSSDNNRAEVQFKAHKFPYIASVYYQCNVKLCLKDHDGCELQPSCGTSTRPRRQAGAESSDSSLDGGTPATIEVYSGLYVNEANDLAKAGQDDSVFSEKYPEDAICISQRSFAIGICVAGLILMLCVVAAILCLLARRRKKSISNPGSSIYSGPYTNTAYSHSS</sequence>
<dbReference type="AlphaFoldDB" id="A0ABD1F4J8"/>
<gene>
    <name evidence="11" type="ORF">ABEB36_002096</name>
</gene>
<keyword evidence="4 9" id="KW-0812">Transmembrane</keyword>
<accession>A0ABD1F4J8</accession>
<reference evidence="11 12" key="1">
    <citation type="submission" date="2024-05" db="EMBL/GenBank/DDBJ databases">
        <title>Genetic variation in Jamaican populations of the coffee berry borer (Hypothenemus hampei).</title>
        <authorList>
            <person name="Errbii M."/>
            <person name="Myrie A."/>
        </authorList>
    </citation>
    <scope>NUCLEOTIDE SEQUENCE [LARGE SCALE GENOMIC DNA]</scope>
    <source>
        <strain evidence="11">JA-Hopewell-2020-01-JO</strain>
        <tissue evidence="11">Whole body</tissue>
    </source>
</reference>
<proteinExistence type="predicted"/>
<evidence type="ECO:0000256" key="4">
    <source>
        <dbReference type="ARBA" id="ARBA00022692"/>
    </source>
</evidence>
<evidence type="ECO:0000256" key="2">
    <source>
        <dbReference type="ARBA" id="ARBA00022460"/>
    </source>
</evidence>
<dbReference type="PANTHER" id="PTHR22907">
    <property type="entry name" value="GH04558P"/>
    <property type="match status" value="1"/>
</dbReference>
<dbReference type="InterPro" id="IPR051962">
    <property type="entry name" value="Cuticlin"/>
</dbReference>
<evidence type="ECO:0000256" key="6">
    <source>
        <dbReference type="ARBA" id="ARBA00022989"/>
    </source>
</evidence>
<evidence type="ECO:0000313" key="12">
    <source>
        <dbReference type="Proteomes" id="UP001566132"/>
    </source>
</evidence>
<dbReference type="SMART" id="SM00241">
    <property type="entry name" value="ZP"/>
    <property type="match status" value="1"/>
</dbReference>